<gene>
    <name evidence="2" type="ORF">E6C60_0623</name>
</gene>
<feature type="region of interest" description="Disordered" evidence="1">
    <location>
        <begin position="1"/>
        <end position="37"/>
    </location>
</feature>
<dbReference type="KEGG" id="palo:E6C60_0623"/>
<evidence type="ECO:0000313" key="2">
    <source>
        <dbReference type="EMBL" id="QCT01345.1"/>
    </source>
</evidence>
<organism evidence="2 3">
    <name type="scientific">Paenibacillus algicola</name>
    <dbReference type="NCBI Taxonomy" id="2565926"/>
    <lineage>
        <taxon>Bacteria</taxon>
        <taxon>Bacillati</taxon>
        <taxon>Bacillota</taxon>
        <taxon>Bacilli</taxon>
        <taxon>Bacillales</taxon>
        <taxon>Paenibacillaceae</taxon>
        <taxon>Paenibacillus</taxon>
    </lineage>
</organism>
<dbReference type="AlphaFoldDB" id="A0A4P8XGB6"/>
<proteinExistence type="predicted"/>
<name>A0A4P8XGB6_9BACL</name>
<dbReference type="EMBL" id="CP040396">
    <property type="protein sequence ID" value="QCT01345.1"/>
    <property type="molecule type" value="Genomic_DNA"/>
</dbReference>
<protein>
    <submittedName>
        <fullName evidence="2">Uncharacterized protein</fullName>
    </submittedName>
</protein>
<dbReference type="Proteomes" id="UP000300879">
    <property type="component" value="Chromosome"/>
</dbReference>
<keyword evidence="3" id="KW-1185">Reference proteome</keyword>
<sequence length="37" mass="4182">MSKNDSKQQQLQKQENKQRQGSPAPDKKLDGINKPST</sequence>
<reference evidence="2 3" key="1">
    <citation type="submission" date="2019-05" db="EMBL/GenBank/DDBJ databases">
        <authorList>
            <person name="Chen C."/>
        </authorList>
    </citation>
    <scope>NUCLEOTIDE SEQUENCE [LARGE SCALE GENOMIC DNA]</scope>
    <source>
        <strain evidence="2 3">HB172198</strain>
    </source>
</reference>
<evidence type="ECO:0000313" key="3">
    <source>
        <dbReference type="Proteomes" id="UP000300879"/>
    </source>
</evidence>
<accession>A0A4P8XGB6</accession>
<evidence type="ECO:0000256" key="1">
    <source>
        <dbReference type="SAM" id="MobiDB-lite"/>
    </source>
</evidence>